<dbReference type="PANTHER" id="PTHR35870">
    <property type="entry name" value="PROTEIN, PUTATIVE (AFU_ORTHOLOGUE AFUA_5G03330)-RELATED"/>
    <property type="match status" value="1"/>
</dbReference>
<keyword evidence="1" id="KW-0560">Oxidoreductase</keyword>
<dbReference type="PANTHER" id="PTHR35870:SF1">
    <property type="entry name" value="PROTEIN, PUTATIVE (AFU_ORTHOLOGUE AFUA_5G03330)-RELATED"/>
    <property type="match status" value="1"/>
</dbReference>
<dbReference type="InterPro" id="IPR025337">
    <property type="entry name" value="Questin_oxidase-like"/>
</dbReference>
<sequence>MAAEPSQGEECSKKRITYVLIVDQSTPNKTMNEKRWPGCNFESLTAVRHALIDNHTRYYIFRNYIKFHNYVTHRALAIYALGGSGPVIEAFYKRDIKIQRDAFVSPHPITAQNFVDHLGDAKKHQADKILTLSQFLLEFSRTPALRRKVHGVTLGNILIHVWLMVAEFRDHVQKWTVNLSRPGEIERKMEECIWILGNVSSRRMEKRVYRRFLPVSVDCNPEMFDTHKSWDAYGHFKYLHSSHPCLLEHKPYFSAHTSQVLLHGSWHAADPS</sequence>
<keyword evidence="3" id="KW-1185">Reference proteome</keyword>
<evidence type="ECO:0000313" key="3">
    <source>
        <dbReference type="Proteomes" id="UP001195769"/>
    </source>
</evidence>
<dbReference type="AlphaFoldDB" id="A0AAD4HLQ1"/>
<name>A0AAD4HLQ1_9AGAM</name>
<evidence type="ECO:0000256" key="1">
    <source>
        <dbReference type="ARBA" id="ARBA00023002"/>
    </source>
</evidence>
<proteinExistence type="predicted"/>
<protein>
    <submittedName>
        <fullName evidence="2">Uncharacterized protein</fullName>
    </submittedName>
</protein>
<organism evidence="2 3">
    <name type="scientific">Suillus fuscotomentosus</name>
    <dbReference type="NCBI Taxonomy" id="1912939"/>
    <lineage>
        <taxon>Eukaryota</taxon>
        <taxon>Fungi</taxon>
        <taxon>Dikarya</taxon>
        <taxon>Basidiomycota</taxon>
        <taxon>Agaricomycotina</taxon>
        <taxon>Agaricomycetes</taxon>
        <taxon>Agaricomycetidae</taxon>
        <taxon>Boletales</taxon>
        <taxon>Suillineae</taxon>
        <taxon>Suillaceae</taxon>
        <taxon>Suillus</taxon>
    </lineage>
</organism>
<dbReference type="GeneID" id="64663773"/>
<comment type="caution">
    <text evidence="2">The sequence shown here is derived from an EMBL/GenBank/DDBJ whole genome shotgun (WGS) entry which is preliminary data.</text>
</comment>
<reference evidence="2" key="1">
    <citation type="journal article" date="2020" name="New Phytol.">
        <title>Comparative genomics reveals dynamic genome evolution in host specialist ectomycorrhizal fungi.</title>
        <authorList>
            <person name="Lofgren L.A."/>
            <person name="Nguyen N.H."/>
            <person name="Vilgalys R."/>
            <person name="Ruytinx J."/>
            <person name="Liao H.L."/>
            <person name="Branco S."/>
            <person name="Kuo A."/>
            <person name="LaButti K."/>
            <person name="Lipzen A."/>
            <person name="Andreopoulos W."/>
            <person name="Pangilinan J."/>
            <person name="Riley R."/>
            <person name="Hundley H."/>
            <person name="Na H."/>
            <person name="Barry K."/>
            <person name="Grigoriev I.V."/>
            <person name="Stajich J.E."/>
            <person name="Kennedy P.G."/>
        </authorList>
    </citation>
    <scope>NUCLEOTIDE SEQUENCE</scope>
    <source>
        <strain evidence="2">FC203</strain>
    </source>
</reference>
<dbReference type="Pfam" id="PF14027">
    <property type="entry name" value="Questin_oxidase"/>
    <property type="match status" value="1"/>
</dbReference>
<gene>
    <name evidence="2" type="ORF">F5891DRAFT_1223956</name>
</gene>
<dbReference type="EMBL" id="JABBWK010000023">
    <property type="protein sequence ID" value="KAG1901243.1"/>
    <property type="molecule type" value="Genomic_DNA"/>
</dbReference>
<evidence type="ECO:0000313" key="2">
    <source>
        <dbReference type="EMBL" id="KAG1901243.1"/>
    </source>
</evidence>
<dbReference type="GO" id="GO:0016491">
    <property type="term" value="F:oxidoreductase activity"/>
    <property type="evidence" value="ECO:0007669"/>
    <property type="project" value="UniProtKB-KW"/>
</dbReference>
<dbReference type="Proteomes" id="UP001195769">
    <property type="component" value="Unassembled WGS sequence"/>
</dbReference>
<dbReference type="RefSeq" id="XP_041226818.1">
    <property type="nucleotide sequence ID" value="XM_041369475.1"/>
</dbReference>
<accession>A0AAD4HLQ1</accession>